<reference evidence="7" key="1">
    <citation type="submission" date="2022-08" db="EMBL/GenBank/DDBJ databases">
        <title>Genome Sequencing of Bacteroides fragilis Group Isolates with Nanopore Technology.</title>
        <authorList>
            <person name="Tisza M.J."/>
            <person name="Smith D."/>
            <person name="Dekker J.P."/>
        </authorList>
    </citation>
    <scope>NUCLEOTIDE SEQUENCE</scope>
    <source>
        <strain evidence="7">BFG-527</strain>
    </source>
</reference>
<dbReference type="InterPro" id="IPR013325">
    <property type="entry name" value="RNA_pol_sigma_r2"/>
</dbReference>
<dbReference type="Proteomes" id="UP001060104">
    <property type="component" value="Chromosome"/>
</dbReference>
<dbReference type="InterPro" id="IPR039425">
    <property type="entry name" value="RNA_pol_sigma-70-like"/>
</dbReference>
<dbReference type="Gene3D" id="1.10.1740.10">
    <property type="match status" value="1"/>
</dbReference>
<dbReference type="Gene3D" id="1.10.10.10">
    <property type="entry name" value="Winged helix-like DNA-binding domain superfamily/Winged helix DNA-binding domain"/>
    <property type="match status" value="1"/>
</dbReference>
<keyword evidence="3" id="KW-0731">Sigma factor</keyword>
<proteinExistence type="inferred from homology"/>
<dbReference type="InterPro" id="IPR014327">
    <property type="entry name" value="RNA_pol_sigma70_bacteroid"/>
</dbReference>
<evidence type="ECO:0000259" key="6">
    <source>
        <dbReference type="Pfam" id="PF08281"/>
    </source>
</evidence>
<evidence type="ECO:0000256" key="1">
    <source>
        <dbReference type="ARBA" id="ARBA00010641"/>
    </source>
</evidence>
<keyword evidence="8" id="KW-1185">Reference proteome</keyword>
<dbReference type="EMBL" id="CP103141">
    <property type="protein sequence ID" value="UVQ74447.1"/>
    <property type="molecule type" value="Genomic_DNA"/>
</dbReference>
<name>A0ABY5TB69_9BACE</name>
<dbReference type="InterPro" id="IPR007627">
    <property type="entry name" value="RNA_pol_sigma70_r2"/>
</dbReference>
<dbReference type="InterPro" id="IPR013249">
    <property type="entry name" value="RNA_pol_sigma70_r4_t2"/>
</dbReference>
<evidence type="ECO:0000256" key="2">
    <source>
        <dbReference type="ARBA" id="ARBA00023015"/>
    </source>
</evidence>
<protein>
    <submittedName>
        <fullName evidence="7">RNA polymerase sigma-70 factor</fullName>
    </submittedName>
</protein>
<sequence>MENTETLIVEQLKAGNENAYRYLYDHHYALLCHVANGYLKDQFLSETIVGDTIFHLWEIRETLDISVSIRSYLLRAVRNRCINYLNSEREKREIAFSALMPDEMTDDKIILSDSYPLGTLLERELENEIYKAIDKLPDECRRVFAKSRFEGKSYEEISRELGISVNTVKYHIKNALASLHVDLSKYLLSLLLLFSGKAKKNHFLTTLN</sequence>
<evidence type="ECO:0000256" key="4">
    <source>
        <dbReference type="ARBA" id="ARBA00023163"/>
    </source>
</evidence>
<evidence type="ECO:0000313" key="7">
    <source>
        <dbReference type="EMBL" id="UVQ74447.1"/>
    </source>
</evidence>
<dbReference type="NCBIfam" id="TIGR02937">
    <property type="entry name" value="sigma70-ECF"/>
    <property type="match status" value="1"/>
</dbReference>
<dbReference type="NCBIfam" id="TIGR02985">
    <property type="entry name" value="Sig70_bacteroi1"/>
    <property type="match status" value="1"/>
</dbReference>
<evidence type="ECO:0000313" key="8">
    <source>
        <dbReference type="Proteomes" id="UP001060104"/>
    </source>
</evidence>
<feature type="domain" description="RNA polymerase sigma factor 70 region 4 type 2" evidence="6">
    <location>
        <begin position="127"/>
        <end position="179"/>
    </location>
</feature>
<organism evidence="7 8">
    <name type="scientific">Bacteroides faecis</name>
    <dbReference type="NCBI Taxonomy" id="674529"/>
    <lineage>
        <taxon>Bacteria</taxon>
        <taxon>Pseudomonadati</taxon>
        <taxon>Bacteroidota</taxon>
        <taxon>Bacteroidia</taxon>
        <taxon>Bacteroidales</taxon>
        <taxon>Bacteroidaceae</taxon>
        <taxon>Bacteroides</taxon>
    </lineage>
</organism>
<dbReference type="Pfam" id="PF04542">
    <property type="entry name" value="Sigma70_r2"/>
    <property type="match status" value="1"/>
</dbReference>
<dbReference type="SUPFAM" id="SSF88946">
    <property type="entry name" value="Sigma2 domain of RNA polymerase sigma factors"/>
    <property type="match status" value="1"/>
</dbReference>
<dbReference type="CDD" id="cd06171">
    <property type="entry name" value="Sigma70_r4"/>
    <property type="match status" value="1"/>
</dbReference>
<evidence type="ECO:0000259" key="5">
    <source>
        <dbReference type="Pfam" id="PF04542"/>
    </source>
</evidence>
<dbReference type="RefSeq" id="WP_258902782.1">
    <property type="nucleotide sequence ID" value="NZ_CP103141.1"/>
</dbReference>
<dbReference type="PANTHER" id="PTHR43133:SF46">
    <property type="entry name" value="RNA POLYMERASE SIGMA-70 FACTOR ECF SUBFAMILY"/>
    <property type="match status" value="1"/>
</dbReference>
<dbReference type="InterPro" id="IPR013324">
    <property type="entry name" value="RNA_pol_sigma_r3/r4-like"/>
</dbReference>
<dbReference type="InterPro" id="IPR036388">
    <property type="entry name" value="WH-like_DNA-bd_sf"/>
</dbReference>
<keyword evidence="2" id="KW-0805">Transcription regulation</keyword>
<accession>A0ABY5TB69</accession>
<dbReference type="InterPro" id="IPR014284">
    <property type="entry name" value="RNA_pol_sigma-70_dom"/>
</dbReference>
<gene>
    <name evidence="7" type="ORF">NXY30_26490</name>
</gene>
<dbReference type="SUPFAM" id="SSF88659">
    <property type="entry name" value="Sigma3 and sigma4 domains of RNA polymerase sigma factors"/>
    <property type="match status" value="1"/>
</dbReference>
<dbReference type="PANTHER" id="PTHR43133">
    <property type="entry name" value="RNA POLYMERASE ECF-TYPE SIGMA FACTO"/>
    <property type="match status" value="1"/>
</dbReference>
<dbReference type="Pfam" id="PF08281">
    <property type="entry name" value="Sigma70_r4_2"/>
    <property type="match status" value="1"/>
</dbReference>
<comment type="similarity">
    <text evidence="1">Belongs to the sigma-70 factor family. ECF subfamily.</text>
</comment>
<evidence type="ECO:0000256" key="3">
    <source>
        <dbReference type="ARBA" id="ARBA00023082"/>
    </source>
</evidence>
<feature type="domain" description="RNA polymerase sigma-70 region 2" evidence="5">
    <location>
        <begin position="23"/>
        <end position="89"/>
    </location>
</feature>
<keyword evidence="4" id="KW-0804">Transcription</keyword>